<dbReference type="Gene3D" id="3.10.450.50">
    <property type="match status" value="1"/>
</dbReference>
<organism evidence="3 4">
    <name type="scientific">Hyphomonas neptunium (strain ATCC 15444)</name>
    <dbReference type="NCBI Taxonomy" id="228405"/>
    <lineage>
        <taxon>Bacteria</taxon>
        <taxon>Pseudomonadati</taxon>
        <taxon>Pseudomonadota</taxon>
        <taxon>Alphaproteobacteria</taxon>
        <taxon>Hyphomonadales</taxon>
        <taxon>Hyphomonadaceae</taxon>
        <taxon>Hyphomonas</taxon>
    </lineage>
</organism>
<dbReference type="Pfam" id="PF14534">
    <property type="entry name" value="DUF4440"/>
    <property type="match status" value="1"/>
</dbReference>
<feature type="chain" id="PRO_5004169958" evidence="1">
    <location>
        <begin position="35"/>
        <end position="160"/>
    </location>
</feature>
<dbReference type="HOGENOM" id="CLU_132147_0_0_5"/>
<dbReference type="EMBL" id="CP000158">
    <property type="protein sequence ID" value="ABI78149.1"/>
    <property type="molecule type" value="Genomic_DNA"/>
</dbReference>
<dbReference type="KEGG" id="hne:HNE_0356"/>
<evidence type="ECO:0000259" key="2">
    <source>
        <dbReference type="Pfam" id="PF14534"/>
    </source>
</evidence>
<protein>
    <submittedName>
        <fullName evidence="3">Putative lipoprotein</fullName>
    </submittedName>
</protein>
<keyword evidence="4" id="KW-1185">Reference proteome</keyword>
<accession>Q0C5A7</accession>
<feature type="signal peptide" evidence="1">
    <location>
        <begin position="1"/>
        <end position="34"/>
    </location>
</feature>
<keyword evidence="1" id="KW-0732">Signal</keyword>
<sequence length="160" mass="17237">MKQTLRVPTRLAAAVTGAAFLFLAACATSGVSPAAETAEEAAILSLLEAQDVAWNDGDIEGFMAGYWKSPDLRFASGGNITRGWDQTLARYKARYGTGAEMGTLTTSDHEIDILSADAAIAHGKWQLDWQGKQPWGLYTLILRKVEGDWLIVSDTTTAAE</sequence>
<reference evidence="3 4" key="1">
    <citation type="journal article" date="2006" name="J. Bacteriol.">
        <title>Comparative genomic evidence for a close relationship between the dimorphic prosthecate bacteria Hyphomonas neptunium and Caulobacter crescentus.</title>
        <authorList>
            <person name="Badger J.H."/>
            <person name="Hoover T.R."/>
            <person name="Brun Y.V."/>
            <person name="Weiner R.M."/>
            <person name="Laub M.T."/>
            <person name="Alexandre G."/>
            <person name="Mrazek J."/>
            <person name="Ren Q."/>
            <person name="Paulsen I.T."/>
            <person name="Nelson K.E."/>
            <person name="Khouri H.M."/>
            <person name="Radune D."/>
            <person name="Sosa J."/>
            <person name="Dodson R.J."/>
            <person name="Sullivan S.A."/>
            <person name="Rosovitz M.J."/>
            <person name="Madupu R."/>
            <person name="Brinkac L.M."/>
            <person name="Durkin A.S."/>
            <person name="Daugherty S.C."/>
            <person name="Kothari S.P."/>
            <person name="Giglio M.G."/>
            <person name="Zhou L."/>
            <person name="Haft D.H."/>
            <person name="Selengut J.D."/>
            <person name="Davidsen T.M."/>
            <person name="Yang Q."/>
            <person name="Zafar N."/>
            <person name="Ward N.L."/>
        </authorList>
    </citation>
    <scope>NUCLEOTIDE SEQUENCE [LARGE SCALE GENOMIC DNA]</scope>
    <source>
        <strain evidence="3 4">ATCC 15444</strain>
    </source>
</reference>
<dbReference type="Proteomes" id="UP000001959">
    <property type="component" value="Chromosome"/>
</dbReference>
<evidence type="ECO:0000256" key="1">
    <source>
        <dbReference type="SAM" id="SignalP"/>
    </source>
</evidence>
<gene>
    <name evidence="3" type="ordered locus">HNE_0356</name>
</gene>
<evidence type="ECO:0000313" key="4">
    <source>
        <dbReference type="Proteomes" id="UP000001959"/>
    </source>
</evidence>
<dbReference type="STRING" id="228405.HNE_0356"/>
<feature type="domain" description="DUF4440" evidence="2">
    <location>
        <begin position="43"/>
        <end position="151"/>
    </location>
</feature>
<dbReference type="SUPFAM" id="SSF54427">
    <property type="entry name" value="NTF2-like"/>
    <property type="match status" value="1"/>
</dbReference>
<dbReference type="PROSITE" id="PS51257">
    <property type="entry name" value="PROKAR_LIPOPROTEIN"/>
    <property type="match status" value="1"/>
</dbReference>
<dbReference type="eggNOG" id="COG4319">
    <property type="taxonomic scope" value="Bacteria"/>
</dbReference>
<proteinExistence type="predicted"/>
<evidence type="ECO:0000313" key="3">
    <source>
        <dbReference type="EMBL" id="ABI78149.1"/>
    </source>
</evidence>
<dbReference type="InterPro" id="IPR032710">
    <property type="entry name" value="NTF2-like_dom_sf"/>
</dbReference>
<dbReference type="AlphaFoldDB" id="Q0C5A7"/>
<keyword evidence="3" id="KW-0449">Lipoprotein</keyword>
<dbReference type="InterPro" id="IPR027843">
    <property type="entry name" value="DUF4440"/>
</dbReference>
<name>Q0C5A7_HYPNA</name>